<proteinExistence type="predicted"/>
<accession>A0A1Q9F6H6</accession>
<evidence type="ECO:0000256" key="1">
    <source>
        <dbReference type="SAM" id="MobiDB-lite"/>
    </source>
</evidence>
<dbReference type="PANTHER" id="PTHR24121:SF23">
    <property type="entry name" value="NO MECHANORECEPTOR POTENTIAL C, ISOFORM H"/>
    <property type="match status" value="1"/>
</dbReference>
<sequence length="944" mass="103828">MKALTTALLSPRILDENEMNRIITHLPCAALDWRCQRSASAVLMSAAARQLRSHCPDGGIKENISCFFYQDVDFVEQQGLRAVNFTTASLQSIASKAHQVDWPWWMAAACACILLPGLLYWLCKTPKHNDLAYEELQQEEDSCFAGVEGSCCACESDCGVSADTKTRVRVFLEAIMLAVDVALDIKVGVYYCSQGLWLFGPMALSIPALAGLACFGYKRWIWQKGLEDDRCYWKNLDEKGRPKPGLLALLRQVFQVEFLTTAYETYQDPERYQRDWLIEQTFNGVLEGFPQCLLQTYTLLCLEQEALQTDPMDTAIQVFSIAFSCYSIAKALGHICFTLVPLEPVSLVPSGLSGWQLLLLQFADVASRLLCWCTLGAALRNPSADIDENGQFVLPVLMIAEFLAVALLLRSFLEWDWDPYTSMPAAKAILSMVVAYLSTPMLIFASGSLADNHRVQTVLCCWRGFEVLVCLCIVWYRTHAVSEPHTLLLAFMICNAGACIAVLATVVFDRFMRLQRGRPILPAALAQGFNEAHWACVFNNLELLKSCGSDSLSAKVYRGWIPAHLAAENDREAVLKLLYERAPETLSAQDDDGQVPAHFAAGVGQTAALSILHDLVPETLGSKENIGCVPAHLAALSGQEDVLKLLYELVPETLSAQDIDGRVPAHYAAESGREAVLKLLYELVPETLSAKDNSGRAPAHRTAECGRENVLKLLSKLAPETLSAQDVHDQVPAHWAARTGQEAVLKLLYELVPDTVSARDADGSMPAHRAAEHGQEDVLKLLSKLAPETLFARDNSGKVPAHWAARTGQEAVLKLLYKLVPETLSARDVHDQVPAHWAARTGQEAVLKLLYKLVPETLSARDVHDQVPAHWAARTGQEAVLKLLYELVPETLSARDNGGRFCRVPAQRAGGCLPVLLSKLAPETLSAKDHHGKAPEAAGIRSPV</sequence>
<feature type="region of interest" description="Disordered" evidence="1">
    <location>
        <begin position="925"/>
        <end position="944"/>
    </location>
</feature>
<dbReference type="PANTHER" id="PTHR24121">
    <property type="entry name" value="NO MECHANORECEPTOR POTENTIAL C, ISOFORM D-RELATED"/>
    <property type="match status" value="1"/>
</dbReference>
<dbReference type="InterPro" id="IPR036770">
    <property type="entry name" value="Ankyrin_rpt-contain_sf"/>
</dbReference>
<keyword evidence="2" id="KW-0472">Membrane</keyword>
<evidence type="ECO:0000256" key="2">
    <source>
        <dbReference type="SAM" id="Phobius"/>
    </source>
</evidence>
<dbReference type="Gene3D" id="1.25.40.20">
    <property type="entry name" value="Ankyrin repeat-containing domain"/>
    <property type="match status" value="2"/>
</dbReference>
<organism evidence="3 4">
    <name type="scientific">Symbiodinium microadriaticum</name>
    <name type="common">Dinoflagellate</name>
    <name type="synonym">Zooxanthella microadriatica</name>
    <dbReference type="NCBI Taxonomy" id="2951"/>
    <lineage>
        <taxon>Eukaryota</taxon>
        <taxon>Sar</taxon>
        <taxon>Alveolata</taxon>
        <taxon>Dinophyceae</taxon>
        <taxon>Suessiales</taxon>
        <taxon>Symbiodiniaceae</taxon>
        <taxon>Symbiodinium</taxon>
    </lineage>
</organism>
<dbReference type="OrthoDB" id="341259at2759"/>
<name>A0A1Q9F6H6_SYMMI</name>
<dbReference type="Proteomes" id="UP000186817">
    <property type="component" value="Unassembled WGS sequence"/>
</dbReference>
<keyword evidence="2" id="KW-1133">Transmembrane helix</keyword>
<evidence type="ECO:0000313" key="3">
    <source>
        <dbReference type="EMBL" id="OLQ15276.1"/>
    </source>
</evidence>
<feature type="transmembrane region" description="Helical" evidence="2">
    <location>
        <begin position="318"/>
        <end position="340"/>
    </location>
</feature>
<dbReference type="InterPro" id="IPR002110">
    <property type="entry name" value="Ankyrin_rpt"/>
</dbReference>
<dbReference type="AlphaFoldDB" id="A0A1Q9F6H6"/>
<reference evidence="3 4" key="1">
    <citation type="submission" date="2016-02" db="EMBL/GenBank/DDBJ databases">
        <title>Genome analysis of coral dinoflagellate symbionts highlights evolutionary adaptations to a symbiotic lifestyle.</title>
        <authorList>
            <person name="Aranda M."/>
            <person name="Li Y."/>
            <person name="Liew Y.J."/>
            <person name="Baumgarten S."/>
            <person name="Simakov O."/>
            <person name="Wilson M."/>
            <person name="Piel J."/>
            <person name="Ashoor H."/>
            <person name="Bougouffa S."/>
            <person name="Bajic V.B."/>
            <person name="Ryu T."/>
            <person name="Ravasi T."/>
            <person name="Bayer T."/>
            <person name="Micklem G."/>
            <person name="Kim H."/>
            <person name="Bhak J."/>
            <person name="Lajeunesse T.C."/>
            <person name="Voolstra C.R."/>
        </authorList>
    </citation>
    <scope>NUCLEOTIDE SEQUENCE [LARGE SCALE GENOMIC DNA]</scope>
    <source>
        <strain evidence="3 4">CCMP2467</strain>
    </source>
</reference>
<keyword evidence="4" id="KW-1185">Reference proteome</keyword>
<dbReference type="SMART" id="SM00248">
    <property type="entry name" value="ANK"/>
    <property type="match status" value="10"/>
</dbReference>
<evidence type="ECO:0000313" key="4">
    <source>
        <dbReference type="Proteomes" id="UP000186817"/>
    </source>
</evidence>
<feature type="transmembrane region" description="Helical" evidence="2">
    <location>
        <begin position="392"/>
        <end position="413"/>
    </location>
</feature>
<protein>
    <submittedName>
        <fullName evidence="3">Serine/threonine-protein phosphatase 6 regulatory ankyrin repeat subunit B</fullName>
    </submittedName>
</protein>
<dbReference type="Pfam" id="PF12796">
    <property type="entry name" value="Ank_2"/>
    <property type="match status" value="2"/>
</dbReference>
<feature type="transmembrane region" description="Helical" evidence="2">
    <location>
        <begin position="360"/>
        <end position="380"/>
    </location>
</feature>
<dbReference type="SUPFAM" id="SSF48403">
    <property type="entry name" value="Ankyrin repeat"/>
    <property type="match status" value="2"/>
</dbReference>
<feature type="transmembrane region" description="Helical" evidence="2">
    <location>
        <begin position="170"/>
        <end position="191"/>
    </location>
</feature>
<comment type="caution">
    <text evidence="3">The sequence shown here is derived from an EMBL/GenBank/DDBJ whole genome shotgun (WGS) entry which is preliminary data.</text>
</comment>
<feature type="transmembrane region" description="Helical" evidence="2">
    <location>
        <begin position="197"/>
        <end position="217"/>
    </location>
</feature>
<keyword evidence="2" id="KW-0812">Transmembrane</keyword>
<feature type="transmembrane region" description="Helical" evidence="2">
    <location>
        <begin position="425"/>
        <end position="445"/>
    </location>
</feature>
<gene>
    <name evidence="3" type="primary">Ankrd44</name>
    <name evidence="3" type="ORF">AK812_SmicGene568</name>
</gene>
<feature type="transmembrane region" description="Helical" evidence="2">
    <location>
        <begin position="488"/>
        <end position="508"/>
    </location>
</feature>
<feature type="transmembrane region" description="Helical" evidence="2">
    <location>
        <begin position="102"/>
        <end position="123"/>
    </location>
</feature>
<dbReference type="EMBL" id="LSRX01000005">
    <property type="protein sequence ID" value="OLQ15276.1"/>
    <property type="molecule type" value="Genomic_DNA"/>
</dbReference>